<evidence type="ECO:0000256" key="1">
    <source>
        <dbReference type="PROSITE-ProRule" id="PRU00325"/>
    </source>
</evidence>
<dbReference type="EMBL" id="CP009507">
    <property type="protein sequence ID" value="AKB31070.1"/>
    <property type="molecule type" value="Genomic_DNA"/>
</dbReference>
<feature type="domain" description="SWIM-type" evidence="2">
    <location>
        <begin position="61"/>
        <end position="95"/>
    </location>
</feature>
<dbReference type="AlphaFoldDB" id="A0A0E3PAD8"/>
<accession>A0A0E3PAD8</accession>
<keyword evidence="1" id="KW-0862">Zinc</keyword>
<sequence>MPSENKDVDPFKELRWGDLEDWAGGKATEKGIKYQEEGRIKELKRTPEGSLVARVEGTKEYFTEIFLENGKLSSVCTCPVGHDCKHGVAAVLEYLELAEYGEEVPVIFGEAPLVARTRKEYTEAEPPLKGAGEFSARALSEYLEQLTKKELIEILVAFAEKDALLGRYLRDRQNLAAENVVAAEDVREIIGEADSELDELLKETEYFAYENYEIDVPDFPDVRIGLESLLDSGDSDELLDIGKELMDRYEKIAEYDEKGEIGTKIAFCMDVVFEALSRSSLPTHEKMLYMLEIELRDNYNILNEHAFWEGDYTSEEWKLFAEVLKVQLNEAKEKKNSLYSPPWQRDYVVDRLIDSFGKAGLPEEIIPTCEHEAEKTGNYIRLIELLLDSGEKKKAEKWIYRGIKKTREYQPGTARQLFRTLIELKEEEKNWLFATALEAEEFFRAPYTASYPGMQKGARKVGVWKEVREAALKYLKTGELPAGQAKADKAKSKEEISGKEELSILPGILPKTGLLEAGSIQKIETPAFDLLIEIAIQEEDPEEVVYWYEELKKSGAEAESHWLSISENQIANTVKVKYPEIALDIWKKRAEKLISETKVSSYEEAFPYLRKVKETLEASGKKEAWEAYHSEIKKVNKRKKKLLEILDRLGADRIIGK</sequence>
<proteinExistence type="predicted"/>
<dbReference type="Proteomes" id="UP000033092">
    <property type="component" value="Chromosome"/>
</dbReference>
<dbReference type="HOGENOM" id="CLU_027271_1_0_2"/>
<dbReference type="KEGG" id="msz:MSSIH_0380"/>
<gene>
    <name evidence="3" type="ORF">MSSIH_0380</name>
</gene>
<evidence type="ECO:0000313" key="4">
    <source>
        <dbReference type="Proteomes" id="UP000033092"/>
    </source>
</evidence>
<dbReference type="PATRIC" id="fig|1434119.4.peg.479"/>
<dbReference type="InterPro" id="IPR007527">
    <property type="entry name" value="Znf_SWIM"/>
</dbReference>
<organism evidence="3 4">
    <name type="scientific">Methanosarcina siciliae HI350</name>
    <dbReference type="NCBI Taxonomy" id="1434119"/>
    <lineage>
        <taxon>Archaea</taxon>
        <taxon>Methanobacteriati</taxon>
        <taxon>Methanobacteriota</taxon>
        <taxon>Stenosarchaea group</taxon>
        <taxon>Methanomicrobia</taxon>
        <taxon>Methanosarcinales</taxon>
        <taxon>Methanosarcinaceae</taxon>
        <taxon>Methanosarcina</taxon>
    </lineage>
</organism>
<evidence type="ECO:0000259" key="2">
    <source>
        <dbReference type="PROSITE" id="PS50966"/>
    </source>
</evidence>
<dbReference type="GO" id="GO:0008270">
    <property type="term" value="F:zinc ion binding"/>
    <property type="evidence" value="ECO:0007669"/>
    <property type="project" value="UniProtKB-KW"/>
</dbReference>
<name>A0A0E3PAD8_9EURY</name>
<dbReference type="GeneID" id="41604338"/>
<dbReference type="RefSeq" id="WP_148704753.1">
    <property type="nucleotide sequence ID" value="NZ_CP009507.1"/>
</dbReference>
<keyword evidence="1" id="KW-0479">Metal-binding</keyword>
<reference evidence="3 4" key="1">
    <citation type="submission" date="2014-07" db="EMBL/GenBank/DDBJ databases">
        <title>Methanogenic archaea and the global carbon cycle.</title>
        <authorList>
            <person name="Henriksen J.R."/>
            <person name="Luke J."/>
            <person name="Reinhart S."/>
            <person name="Benedict M.N."/>
            <person name="Youngblut N.D."/>
            <person name="Metcalf M.E."/>
            <person name="Whitaker R.J."/>
            <person name="Metcalf W.W."/>
        </authorList>
    </citation>
    <scope>NUCLEOTIDE SEQUENCE [LARGE SCALE GENOMIC DNA]</scope>
    <source>
        <strain evidence="3 4">HI350</strain>
    </source>
</reference>
<protein>
    <recommendedName>
        <fullName evidence="2">SWIM-type domain-containing protein</fullName>
    </recommendedName>
</protein>
<dbReference type="PROSITE" id="PS50966">
    <property type="entry name" value="ZF_SWIM"/>
    <property type="match status" value="1"/>
</dbReference>
<evidence type="ECO:0000313" key="3">
    <source>
        <dbReference type="EMBL" id="AKB31070.1"/>
    </source>
</evidence>
<keyword evidence="1" id="KW-0863">Zinc-finger</keyword>